<organism evidence="2 3">
    <name type="scientific">Helicobacter muridarum</name>
    <dbReference type="NCBI Taxonomy" id="216"/>
    <lineage>
        <taxon>Bacteria</taxon>
        <taxon>Pseudomonadati</taxon>
        <taxon>Campylobacterota</taxon>
        <taxon>Epsilonproteobacteria</taxon>
        <taxon>Campylobacterales</taxon>
        <taxon>Helicobacteraceae</taxon>
        <taxon>Helicobacter</taxon>
    </lineage>
</organism>
<evidence type="ECO:0000313" key="2">
    <source>
        <dbReference type="EMBL" id="STQ87132.1"/>
    </source>
</evidence>
<evidence type="ECO:0000313" key="3">
    <source>
        <dbReference type="Proteomes" id="UP000255139"/>
    </source>
</evidence>
<protein>
    <submittedName>
        <fullName evidence="2">Uncharacterized protein</fullName>
    </submittedName>
</protein>
<keyword evidence="1" id="KW-0812">Transmembrane</keyword>
<keyword evidence="3" id="KW-1185">Reference proteome</keyword>
<dbReference type="RefSeq" id="WP_158654964.1">
    <property type="nucleotide sequence ID" value="NZ_FZML01000026.1"/>
</dbReference>
<keyword evidence="1" id="KW-1133">Transmembrane helix</keyword>
<reference evidence="2 3" key="1">
    <citation type="submission" date="2018-06" db="EMBL/GenBank/DDBJ databases">
        <authorList>
            <consortium name="Pathogen Informatics"/>
            <person name="Doyle S."/>
        </authorList>
    </citation>
    <scope>NUCLEOTIDE SEQUENCE [LARGE SCALE GENOMIC DNA]</scope>
    <source>
        <strain evidence="2 3">NCTC12714</strain>
    </source>
</reference>
<dbReference type="Proteomes" id="UP000255139">
    <property type="component" value="Unassembled WGS sequence"/>
</dbReference>
<keyword evidence="1" id="KW-0472">Membrane</keyword>
<dbReference type="EMBL" id="UGJE01000002">
    <property type="protein sequence ID" value="STQ87132.1"/>
    <property type="molecule type" value="Genomic_DNA"/>
</dbReference>
<sequence length="57" mass="6601">MKDFIYPTIVFILFLSAMGFVMFYTYSSKGTNSYESTRKGSVTTIENLKREIMKTVN</sequence>
<gene>
    <name evidence="2" type="ORF">NCTC12714_01954</name>
</gene>
<accession>A0A377PXJ4</accession>
<dbReference type="AlphaFoldDB" id="A0A377PXJ4"/>
<proteinExistence type="predicted"/>
<name>A0A377PXJ4_9HELI</name>
<evidence type="ECO:0000256" key="1">
    <source>
        <dbReference type="SAM" id="Phobius"/>
    </source>
</evidence>
<feature type="transmembrane region" description="Helical" evidence="1">
    <location>
        <begin position="6"/>
        <end position="26"/>
    </location>
</feature>